<comment type="caution">
    <text evidence="3">The sequence shown here is derived from an EMBL/GenBank/DDBJ whole genome shotgun (WGS) entry which is preliminary data.</text>
</comment>
<dbReference type="AlphaFoldDB" id="A0AAW5ZV25"/>
<dbReference type="RefSeq" id="WP_271657203.1">
    <property type="nucleotide sequence ID" value="NZ_JAIVFG010000052.1"/>
</dbReference>
<proteinExistence type="predicted"/>
<feature type="domain" description="Large polyvalent protein-associated" evidence="2">
    <location>
        <begin position="206"/>
        <end position="294"/>
    </location>
</feature>
<reference evidence="3" key="1">
    <citation type="submission" date="2021-09" db="EMBL/GenBank/DDBJ databases">
        <title>Genomic analysis of Ralstonia spp.</title>
        <authorList>
            <person name="Aburjaile F."/>
            <person name="Ariute J.C."/>
            <person name="Pais A.K.L."/>
            <person name="Albuquerque G.M.R."/>
            <person name="Silva A.M.F."/>
            <person name="Brenig B."/>
            <person name="Azevedo V."/>
            <person name="Matiuzzi M."/>
            <person name="Ramos R."/>
            <person name="Goes-Neto A."/>
            <person name="Soares S."/>
            <person name="Iseppon A.M.B."/>
            <person name="Souza E."/>
            <person name="Gama M."/>
        </authorList>
    </citation>
    <scope>NUCLEOTIDE SEQUENCE</scope>
    <source>
        <strain evidence="3">CCRMRs91</strain>
    </source>
</reference>
<evidence type="ECO:0000313" key="3">
    <source>
        <dbReference type="EMBL" id="MDB0573473.1"/>
    </source>
</evidence>
<feature type="compositionally biased region" description="Basic and acidic residues" evidence="1">
    <location>
        <begin position="162"/>
        <end position="177"/>
    </location>
</feature>
<dbReference type="InterPro" id="IPR040677">
    <property type="entry name" value="LPD7"/>
</dbReference>
<organism evidence="3 4">
    <name type="scientific">Ralstonia solanacearum</name>
    <name type="common">Pseudomonas solanacearum</name>
    <dbReference type="NCBI Taxonomy" id="305"/>
    <lineage>
        <taxon>Bacteria</taxon>
        <taxon>Pseudomonadati</taxon>
        <taxon>Pseudomonadota</taxon>
        <taxon>Betaproteobacteria</taxon>
        <taxon>Burkholderiales</taxon>
        <taxon>Burkholderiaceae</taxon>
        <taxon>Ralstonia</taxon>
        <taxon>Ralstonia solanacearum species complex</taxon>
    </lineage>
</organism>
<evidence type="ECO:0000256" key="1">
    <source>
        <dbReference type="SAM" id="MobiDB-lite"/>
    </source>
</evidence>
<feature type="region of interest" description="Disordered" evidence="1">
    <location>
        <begin position="162"/>
        <end position="188"/>
    </location>
</feature>
<feature type="compositionally biased region" description="Basic and acidic residues" evidence="1">
    <location>
        <begin position="346"/>
        <end position="358"/>
    </location>
</feature>
<dbReference type="EMBL" id="JAIVFG010000052">
    <property type="protein sequence ID" value="MDB0573473.1"/>
    <property type="molecule type" value="Genomic_DNA"/>
</dbReference>
<dbReference type="Pfam" id="PF18821">
    <property type="entry name" value="LPD7"/>
    <property type="match status" value="1"/>
</dbReference>
<dbReference type="Proteomes" id="UP001144050">
    <property type="component" value="Unassembled WGS sequence"/>
</dbReference>
<feature type="compositionally biased region" description="Basic and acidic residues" evidence="1">
    <location>
        <begin position="87"/>
        <end position="107"/>
    </location>
</feature>
<evidence type="ECO:0000313" key="4">
    <source>
        <dbReference type="Proteomes" id="UP001144050"/>
    </source>
</evidence>
<evidence type="ECO:0000259" key="2">
    <source>
        <dbReference type="Pfam" id="PF18821"/>
    </source>
</evidence>
<feature type="region of interest" description="Disordered" evidence="1">
    <location>
        <begin position="86"/>
        <end position="107"/>
    </location>
</feature>
<feature type="compositionally biased region" description="Low complexity" evidence="1">
    <location>
        <begin position="331"/>
        <end position="345"/>
    </location>
</feature>
<feature type="compositionally biased region" description="Basic and acidic residues" evidence="1">
    <location>
        <begin position="299"/>
        <end position="330"/>
    </location>
</feature>
<name>A0AAW5ZV25_RALSL</name>
<gene>
    <name evidence="3" type="ORF">LBW59_22250</name>
</gene>
<feature type="region of interest" description="Disordered" evidence="1">
    <location>
        <begin position="299"/>
        <end position="358"/>
    </location>
</feature>
<feature type="region of interest" description="Disordered" evidence="1">
    <location>
        <begin position="394"/>
        <end position="456"/>
    </location>
</feature>
<protein>
    <recommendedName>
        <fullName evidence="2">Large polyvalent protein-associated domain-containing protein</fullName>
    </recommendedName>
</protein>
<accession>A0AAW5ZV25</accession>
<sequence>MNTLDFDSPELLKERADELRAQLTAIDWRNDRAALDPIVDGLRDIAERDWYVAADAWRESGTDAPLPEFIDPATDLALELRYQSAERGQHREVKEPPAGPQEHKIDKVEPGQAANEPIAKNPANEPQKPVAAHLTDLDLVAVKAARKHDRSRAEAMLREVAEQTRAATQEKDIDRPADPASGGEIVNKGRTRPIVRSTGYEIPKRVAAQYVAHEGKFVDRKTEKLHFEDKGFSLATESNERSVITHMVEVALAKGWGPFTLKGSEEFRRQGWIAAELVGAKAYGFRPKAQDRAMLEAARQEMRISSGERRAEKDNSREVEEGKPAERAEAKPAPATAAAEPPSARAAEKGAPSKDKESIGVAAARMVLERQIAQWPAATQDRCRKEFDELIAGAAAYKDRRVDLPTPKVSAKTMEQRRSAPTPGNERAKTATPSHAKPPGQAPERAAVDPGLELER</sequence>